<dbReference type="OrthoDB" id="3291462at2"/>
<evidence type="ECO:0000313" key="3">
    <source>
        <dbReference type="Proteomes" id="UP000198793"/>
    </source>
</evidence>
<name>A0A1H0CU84_9HYPH</name>
<protein>
    <submittedName>
        <fullName evidence="2">Purine-binding chemotaxis protein CheW</fullName>
    </submittedName>
</protein>
<evidence type="ECO:0000313" key="2">
    <source>
        <dbReference type="EMBL" id="SDN61434.1"/>
    </source>
</evidence>
<keyword evidence="3" id="KW-1185">Reference proteome</keyword>
<reference evidence="2 3" key="1">
    <citation type="submission" date="2016-10" db="EMBL/GenBank/DDBJ databases">
        <authorList>
            <person name="de Groot N.N."/>
        </authorList>
    </citation>
    <scope>NUCLEOTIDE SEQUENCE [LARGE SCALE GENOMIC DNA]</scope>
    <source>
        <strain evidence="3">L7-484,KACC 16230,DSM 25025</strain>
    </source>
</reference>
<dbReference type="STRING" id="1166073.SAMN05192530_101466"/>
<sequence length="162" mass="17269">MSAAAALPAATPAQPQSVARDFLTIALGEDLFAIPVSLVHEVLDPAPVTRVPNAPVFAPGLVNVRGNVLPMLDLRARFGLEPAPDTASTRLIVSEVAIEGGDPFEVAIKTDAVFAVVPVRDEEIASVPEYGSRWPSRFLAGVVRDEGRFVLLLDVPRLVETH</sequence>
<organism evidence="2 3">
    <name type="scientific">Aureimonas jatrophae</name>
    <dbReference type="NCBI Taxonomy" id="1166073"/>
    <lineage>
        <taxon>Bacteria</taxon>
        <taxon>Pseudomonadati</taxon>
        <taxon>Pseudomonadota</taxon>
        <taxon>Alphaproteobacteria</taxon>
        <taxon>Hyphomicrobiales</taxon>
        <taxon>Aurantimonadaceae</taxon>
        <taxon>Aureimonas</taxon>
    </lineage>
</organism>
<dbReference type="GO" id="GO:0005829">
    <property type="term" value="C:cytosol"/>
    <property type="evidence" value="ECO:0007669"/>
    <property type="project" value="TreeGrafter"/>
</dbReference>
<dbReference type="PANTHER" id="PTHR22617">
    <property type="entry name" value="CHEMOTAXIS SENSOR HISTIDINE KINASE-RELATED"/>
    <property type="match status" value="1"/>
</dbReference>
<dbReference type="InterPro" id="IPR039315">
    <property type="entry name" value="CheW"/>
</dbReference>
<dbReference type="GO" id="GO:0006935">
    <property type="term" value="P:chemotaxis"/>
    <property type="evidence" value="ECO:0007669"/>
    <property type="project" value="InterPro"/>
</dbReference>
<dbReference type="InterPro" id="IPR002545">
    <property type="entry name" value="CheW-lke_dom"/>
</dbReference>
<dbReference type="InterPro" id="IPR036061">
    <property type="entry name" value="CheW-like_dom_sf"/>
</dbReference>
<dbReference type="Pfam" id="PF01584">
    <property type="entry name" value="CheW"/>
    <property type="match status" value="1"/>
</dbReference>
<dbReference type="PROSITE" id="PS50851">
    <property type="entry name" value="CHEW"/>
    <property type="match status" value="1"/>
</dbReference>
<dbReference type="Gene3D" id="2.30.30.40">
    <property type="entry name" value="SH3 Domains"/>
    <property type="match status" value="1"/>
</dbReference>
<dbReference type="GO" id="GO:0007165">
    <property type="term" value="P:signal transduction"/>
    <property type="evidence" value="ECO:0007669"/>
    <property type="project" value="InterPro"/>
</dbReference>
<proteinExistence type="predicted"/>
<feature type="domain" description="CheW-like" evidence="1">
    <location>
        <begin position="19"/>
        <end position="162"/>
    </location>
</feature>
<dbReference type="EMBL" id="FNIT01000001">
    <property type="protein sequence ID" value="SDN61434.1"/>
    <property type="molecule type" value="Genomic_DNA"/>
</dbReference>
<dbReference type="AlphaFoldDB" id="A0A1H0CU84"/>
<evidence type="ECO:0000259" key="1">
    <source>
        <dbReference type="PROSITE" id="PS50851"/>
    </source>
</evidence>
<dbReference type="Gene3D" id="2.40.50.180">
    <property type="entry name" value="CheA-289, Domain 4"/>
    <property type="match status" value="1"/>
</dbReference>
<dbReference type="RefSeq" id="WP_090668241.1">
    <property type="nucleotide sequence ID" value="NZ_FNIT01000001.1"/>
</dbReference>
<dbReference type="PANTHER" id="PTHR22617:SF23">
    <property type="entry name" value="CHEMOTAXIS PROTEIN CHEW"/>
    <property type="match status" value="1"/>
</dbReference>
<dbReference type="Proteomes" id="UP000198793">
    <property type="component" value="Unassembled WGS sequence"/>
</dbReference>
<gene>
    <name evidence="2" type="ORF">SAMN05192530_101466</name>
</gene>
<dbReference type="SUPFAM" id="SSF50341">
    <property type="entry name" value="CheW-like"/>
    <property type="match status" value="1"/>
</dbReference>
<accession>A0A1H0CU84</accession>
<dbReference type="SMART" id="SM00260">
    <property type="entry name" value="CheW"/>
    <property type="match status" value="1"/>
</dbReference>